<dbReference type="EMBL" id="AP019860">
    <property type="protein sequence ID" value="BBM86875.1"/>
    <property type="molecule type" value="Genomic_DNA"/>
</dbReference>
<reference evidence="1 2" key="1">
    <citation type="submission" date="2019-08" db="EMBL/GenBank/DDBJ databases">
        <title>Complete genome sequence of Candidatus Uab amorphum.</title>
        <authorList>
            <person name="Shiratori T."/>
            <person name="Suzuki S."/>
            <person name="Kakizawa Y."/>
            <person name="Ishida K."/>
        </authorList>
    </citation>
    <scope>NUCLEOTIDE SEQUENCE [LARGE SCALE GENOMIC DNA]</scope>
    <source>
        <strain evidence="1 2">SRT547</strain>
    </source>
</reference>
<protein>
    <submittedName>
        <fullName evidence="1">Uncharacterized protein</fullName>
    </submittedName>
</protein>
<sequence>MKKTFYGSILILQLVASGRYYHNDFDAFLKVLTLSIKNEDSY</sequence>
<dbReference type="KEGG" id="uam:UABAM_05277"/>
<keyword evidence="2" id="KW-1185">Reference proteome</keyword>
<dbReference type="AlphaFoldDB" id="A0A5S9IUL7"/>
<evidence type="ECO:0000313" key="1">
    <source>
        <dbReference type="EMBL" id="BBM86875.1"/>
    </source>
</evidence>
<organism evidence="1 2">
    <name type="scientific">Uabimicrobium amorphum</name>
    <dbReference type="NCBI Taxonomy" id="2596890"/>
    <lineage>
        <taxon>Bacteria</taxon>
        <taxon>Pseudomonadati</taxon>
        <taxon>Planctomycetota</taxon>
        <taxon>Candidatus Uabimicrobiia</taxon>
        <taxon>Candidatus Uabimicrobiales</taxon>
        <taxon>Candidatus Uabimicrobiaceae</taxon>
        <taxon>Candidatus Uabimicrobium</taxon>
    </lineage>
</organism>
<gene>
    <name evidence="1" type="ORF">UABAM_05277</name>
</gene>
<dbReference type="RefSeq" id="WP_261343914.1">
    <property type="nucleotide sequence ID" value="NZ_AP019860.1"/>
</dbReference>
<dbReference type="Proteomes" id="UP000326354">
    <property type="component" value="Chromosome"/>
</dbReference>
<accession>A0A5S9IUL7</accession>
<proteinExistence type="predicted"/>
<evidence type="ECO:0000313" key="2">
    <source>
        <dbReference type="Proteomes" id="UP000326354"/>
    </source>
</evidence>
<name>A0A5S9IUL7_UABAM</name>